<keyword evidence="2" id="KW-1185">Reference proteome</keyword>
<reference evidence="2" key="1">
    <citation type="journal article" date="2024" name="Proc. Natl. Acad. Sci. U.S.A.">
        <title>Extraordinary preservation of gene collinearity over three hundred million years revealed in homosporous lycophytes.</title>
        <authorList>
            <person name="Li C."/>
            <person name="Wickell D."/>
            <person name="Kuo L.Y."/>
            <person name="Chen X."/>
            <person name="Nie B."/>
            <person name="Liao X."/>
            <person name="Peng D."/>
            <person name="Ji J."/>
            <person name="Jenkins J."/>
            <person name="Williams M."/>
            <person name="Shu S."/>
            <person name="Plott C."/>
            <person name="Barry K."/>
            <person name="Rajasekar S."/>
            <person name="Grimwood J."/>
            <person name="Han X."/>
            <person name="Sun S."/>
            <person name="Hou Z."/>
            <person name="He W."/>
            <person name="Dai G."/>
            <person name="Sun C."/>
            <person name="Schmutz J."/>
            <person name="Leebens-Mack J.H."/>
            <person name="Li F.W."/>
            <person name="Wang L."/>
        </authorList>
    </citation>
    <scope>NUCLEOTIDE SEQUENCE [LARGE SCALE GENOMIC DNA]</scope>
    <source>
        <strain evidence="2">cv. PW_Plant_1</strain>
    </source>
</reference>
<organism evidence="1 2">
    <name type="scientific">Diphasiastrum complanatum</name>
    <name type="common">Issler's clubmoss</name>
    <name type="synonym">Lycopodium complanatum</name>
    <dbReference type="NCBI Taxonomy" id="34168"/>
    <lineage>
        <taxon>Eukaryota</taxon>
        <taxon>Viridiplantae</taxon>
        <taxon>Streptophyta</taxon>
        <taxon>Embryophyta</taxon>
        <taxon>Tracheophyta</taxon>
        <taxon>Lycopodiopsida</taxon>
        <taxon>Lycopodiales</taxon>
        <taxon>Lycopodiaceae</taxon>
        <taxon>Lycopodioideae</taxon>
        <taxon>Diphasiastrum</taxon>
    </lineage>
</organism>
<dbReference type="EMBL" id="CM055103">
    <property type="protein sequence ID" value="KAJ7535003.1"/>
    <property type="molecule type" value="Genomic_DNA"/>
</dbReference>
<accession>A0ACC2BYZ0</accession>
<dbReference type="Proteomes" id="UP001162992">
    <property type="component" value="Chromosome 12"/>
</dbReference>
<protein>
    <submittedName>
        <fullName evidence="1">Uncharacterized protein</fullName>
    </submittedName>
</protein>
<comment type="caution">
    <text evidence="1">The sequence shown here is derived from an EMBL/GenBank/DDBJ whole genome shotgun (WGS) entry which is preliminary data.</text>
</comment>
<sequence>MHKIAVLIRQADQVLQDGLISRIDGREEKAISSIWCKRKRNMRLYFFCCLVLSLFVFLICHVVLPNKLLSVLPDHETVKSPIRSQYNLIKESFQALPQTVQTNPCDGRRVFMYDLPSKFNADLLQKCEYGVVSWLNFCYHASNDGLGQSHENVSEETSMGKGWYNTDAYMLEVIFHSRMRRYSCLTNNSEAADAFFVPYYTGIDALRYLYAIEKKNVHMDKHGADLVAWLEHNGSSRWQQYAGKDHFMVMGRTSWDFVYSDAIRGAGWGTGISHLPHIVNMSTLLIEKRPWAEHEQAVPYPTSFHPSFSELQTWINKVRNAKRPYLFAFAGGMRPTMQDTTIRTRLLIQCSKSVSCMPVDCGKLKCSHNPKPIATAFLQSEFCLQPRGDTPTRRSAFDAMIAGCIPVFFHEDSAYTQYTWHLPKDPDSYSVFISEEDVRNGLQIERLLKSYSQDRIRQMRNTISEVMPKLLYVNPYSAGKDFNVTDAFDISIAGVLQRISKLKQQLSKL</sequence>
<gene>
    <name evidence="1" type="ORF">O6H91_12G014000</name>
</gene>
<proteinExistence type="predicted"/>
<evidence type="ECO:0000313" key="2">
    <source>
        <dbReference type="Proteomes" id="UP001162992"/>
    </source>
</evidence>
<evidence type="ECO:0000313" key="1">
    <source>
        <dbReference type="EMBL" id="KAJ7535003.1"/>
    </source>
</evidence>
<name>A0ACC2BYZ0_DIPCM</name>